<feature type="region of interest" description="Disordered" evidence="1">
    <location>
        <begin position="89"/>
        <end position="111"/>
    </location>
</feature>
<dbReference type="EMBL" id="PFWI01000088">
    <property type="protein sequence ID" value="PJA62132.1"/>
    <property type="molecule type" value="Genomic_DNA"/>
</dbReference>
<evidence type="ECO:0000256" key="1">
    <source>
        <dbReference type="SAM" id="MobiDB-lite"/>
    </source>
</evidence>
<evidence type="ECO:0000313" key="3">
    <source>
        <dbReference type="Proteomes" id="UP000229213"/>
    </source>
</evidence>
<name>A0A2M7YGM1_9BACT</name>
<gene>
    <name evidence="2" type="ORF">CO162_02680</name>
</gene>
<reference evidence="3" key="1">
    <citation type="submission" date="2017-09" db="EMBL/GenBank/DDBJ databases">
        <title>Depth-based differentiation of microbial function through sediment-hosted aquifers and enrichment of novel symbionts in the deep terrestrial subsurface.</title>
        <authorList>
            <person name="Probst A.J."/>
            <person name="Ladd B."/>
            <person name="Jarett J.K."/>
            <person name="Geller-Mcgrath D.E."/>
            <person name="Sieber C.M.K."/>
            <person name="Emerson J.B."/>
            <person name="Anantharaman K."/>
            <person name="Thomas B.C."/>
            <person name="Malmstrom R."/>
            <person name="Stieglmeier M."/>
            <person name="Klingl A."/>
            <person name="Woyke T."/>
            <person name="Ryan C.M."/>
            <person name="Banfield J.F."/>
        </authorList>
    </citation>
    <scope>NUCLEOTIDE SEQUENCE [LARGE SCALE GENOMIC DNA]</scope>
</reference>
<comment type="caution">
    <text evidence="2">The sequence shown here is derived from an EMBL/GenBank/DDBJ whole genome shotgun (WGS) entry which is preliminary data.</text>
</comment>
<dbReference type="AlphaFoldDB" id="A0A2M7YGM1"/>
<sequence length="111" mass="12028">MVGIGKYKGNYQLPDGTTETGQPTTSSVSKQLQQAIAILTAIRADENIRDDAVDSFLAQTIEGLTKIAEGESVAEMLSNQSSITRQYMYRDDGRSGGSKEVPNPLVYRARG</sequence>
<protein>
    <submittedName>
        <fullName evidence="2">Uncharacterized protein</fullName>
    </submittedName>
</protein>
<accession>A0A2M7YGM1</accession>
<organism evidence="2 3">
    <name type="scientific">bacterium (Candidatus Ratteibacteria) CG_4_9_14_3_um_filter_41_21</name>
    <dbReference type="NCBI Taxonomy" id="2014289"/>
    <lineage>
        <taxon>Bacteria</taxon>
        <taxon>Candidatus Ratteibacteria</taxon>
    </lineage>
</organism>
<proteinExistence type="predicted"/>
<feature type="region of interest" description="Disordered" evidence="1">
    <location>
        <begin position="1"/>
        <end position="27"/>
    </location>
</feature>
<feature type="compositionally biased region" description="Polar residues" evidence="1">
    <location>
        <begin position="15"/>
        <end position="27"/>
    </location>
</feature>
<dbReference type="Proteomes" id="UP000229213">
    <property type="component" value="Unassembled WGS sequence"/>
</dbReference>
<evidence type="ECO:0000313" key="2">
    <source>
        <dbReference type="EMBL" id="PJA62132.1"/>
    </source>
</evidence>